<dbReference type="PANTHER" id="PTHR33446">
    <property type="entry name" value="PROTEIN TONB-RELATED"/>
    <property type="match status" value="1"/>
</dbReference>
<keyword evidence="7" id="KW-0653">Protein transport</keyword>
<feature type="domain" description="TonB C-terminal" evidence="12">
    <location>
        <begin position="149"/>
        <end position="238"/>
    </location>
</feature>
<dbReference type="InterPro" id="IPR003538">
    <property type="entry name" value="TonB"/>
</dbReference>
<evidence type="ECO:0000256" key="4">
    <source>
        <dbReference type="ARBA" id="ARBA00022475"/>
    </source>
</evidence>
<keyword evidence="8 11" id="KW-1133">Transmembrane helix</keyword>
<evidence type="ECO:0000256" key="8">
    <source>
        <dbReference type="ARBA" id="ARBA00022989"/>
    </source>
</evidence>
<keyword evidence="4" id="KW-1003">Cell membrane</keyword>
<feature type="transmembrane region" description="Helical" evidence="11">
    <location>
        <begin position="21"/>
        <end position="38"/>
    </location>
</feature>
<dbReference type="EMBL" id="JAVRHT010000004">
    <property type="protein sequence ID" value="MDT0630773.1"/>
    <property type="molecule type" value="Genomic_DNA"/>
</dbReference>
<evidence type="ECO:0000313" key="13">
    <source>
        <dbReference type="EMBL" id="MDT0630773.1"/>
    </source>
</evidence>
<dbReference type="InterPro" id="IPR051045">
    <property type="entry name" value="TonB-dependent_transducer"/>
</dbReference>
<evidence type="ECO:0000256" key="2">
    <source>
        <dbReference type="ARBA" id="ARBA00006555"/>
    </source>
</evidence>
<feature type="compositionally biased region" description="Pro residues" evidence="10">
    <location>
        <begin position="102"/>
        <end position="134"/>
    </location>
</feature>
<proteinExistence type="inferred from homology"/>
<evidence type="ECO:0000256" key="6">
    <source>
        <dbReference type="ARBA" id="ARBA00022692"/>
    </source>
</evidence>
<reference evidence="13 14" key="1">
    <citation type="submission" date="2023-09" db="EMBL/GenBank/DDBJ databases">
        <authorList>
            <person name="Rey-Velasco X."/>
        </authorList>
    </citation>
    <scope>NUCLEOTIDE SEQUENCE [LARGE SCALE GENOMIC DNA]</scope>
    <source>
        <strain evidence="13 14">F394</strain>
    </source>
</reference>
<organism evidence="13 14">
    <name type="scientific">Rubrivirga litoralis</name>
    <dbReference type="NCBI Taxonomy" id="3075598"/>
    <lineage>
        <taxon>Bacteria</taxon>
        <taxon>Pseudomonadati</taxon>
        <taxon>Rhodothermota</taxon>
        <taxon>Rhodothermia</taxon>
        <taxon>Rhodothermales</taxon>
        <taxon>Rubricoccaceae</taxon>
        <taxon>Rubrivirga</taxon>
    </lineage>
</organism>
<dbReference type="RefSeq" id="WP_311662107.1">
    <property type="nucleotide sequence ID" value="NZ_JAVRHT010000004.1"/>
</dbReference>
<keyword evidence="5" id="KW-0997">Cell inner membrane</keyword>
<sequence>MALYKEPSADLKRKYPIYLQIGLLLSLGLTILAFTVSLPEGDDVQVYSDQTEVIELEEIPPTQEYVPPPPPPPAPPPPQEVPDEVEVEDDVIEEIDLDLNEAPPPPPRTPPPPPKAAPPPPPTAAPPPPPPPEPEPTEPEIFEVAEVQPELIGGLADLQSRVEYPEFARRAGVEGQVVVQFVVDERGNVVDPVVLRSPNDLLAEAALKAVRDSKFKPGQQRGRPVKVRFAVPVTFRLR</sequence>
<evidence type="ECO:0000259" key="12">
    <source>
        <dbReference type="PROSITE" id="PS52015"/>
    </source>
</evidence>
<evidence type="ECO:0000256" key="5">
    <source>
        <dbReference type="ARBA" id="ARBA00022519"/>
    </source>
</evidence>
<comment type="caution">
    <text evidence="13">The sequence shown here is derived from an EMBL/GenBank/DDBJ whole genome shotgun (WGS) entry which is preliminary data.</text>
</comment>
<comment type="subcellular location">
    <subcellularLocation>
        <location evidence="1">Cell inner membrane</location>
        <topology evidence="1">Single-pass membrane protein</topology>
        <orientation evidence="1">Periplasmic side</orientation>
    </subcellularLocation>
</comment>
<dbReference type="NCBIfam" id="TIGR01352">
    <property type="entry name" value="tonB_Cterm"/>
    <property type="match status" value="1"/>
</dbReference>
<dbReference type="PROSITE" id="PS52015">
    <property type="entry name" value="TONB_CTD"/>
    <property type="match status" value="1"/>
</dbReference>
<name>A0ABU3BNC1_9BACT</name>
<dbReference type="SUPFAM" id="SSF74653">
    <property type="entry name" value="TolA/TonB C-terminal domain"/>
    <property type="match status" value="1"/>
</dbReference>
<evidence type="ECO:0000256" key="3">
    <source>
        <dbReference type="ARBA" id="ARBA00022448"/>
    </source>
</evidence>
<dbReference type="PRINTS" id="PR01374">
    <property type="entry name" value="TONBPROTEIN"/>
</dbReference>
<evidence type="ECO:0000256" key="10">
    <source>
        <dbReference type="SAM" id="MobiDB-lite"/>
    </source>
</evidence>
<evidence type="ECO:0000256" key="1">
    <source>
        <dbReference type="ARBA" id="ARBA00004383"/>
    </source>
</evidence>
<evidence type="ECO:0000256" key="7">
    <source>
        <dbReference type="ARBA" id="ARBA00022927"/>
    </source>
</evidence>
<evidence type="ECO:0000313" key="14">
    <source>
        <dbReference type="Proteomes" id="UP001267426"/>
    </source>
</evidence>
<gene>
    <name evidence="13" type="ORF">RM540_03355</name>
</gene>
<dbReference type="InterPro" id="IPR037682">
    <property type="entry name" value="TonB_C"/>
</dbReference>
<comment type="similarity">
    <text evidence="2">Belongs to the TonB family.</text>
</comment>
<feature type="compositionally biased region" description="Acidic residues" evidence="10">
    <location>
        <begin position="81"/>
        <end position="99"/>
    </location>
</feature>
<dbReference type="Gene3D" id="3.30.1150.10">
    <property type="match status" value="1"/>
</dbReference>
<keyword evidence="6 11" id="KW-0812">Transmembrane</keyword>
<dbReference type="InterPro" id="IPR006260">
    <property type="entry name" value="TonB/TolA_C"/>
</dbReference>
<evidence type="ECO:0000256" key="9">
    <source>
        <dbReference type="ARBA" id="ARBA00023136"/>
    </source>
</evidence>
<protein>
    <submittedName>
        <fullName evidence="13">TonB family protein</fullName>
    </submittedName>
</protein>
<keyword evidence="9 11" id="KW-0472">Membrane</keyword>
<dbReference type="Proteomes" id="UP001267426">
    <property type="component" value="Unassembled WGS sequence"/>
</dbReference>
<evidence type="ECO:0000256" key="11">
    <source>
        <dbReference type="SAM" id="Phobius"/>
    </source>
</evidence>
<feature type="region of interest" description="Disordered" evidence="10">
    <location>
        <begin position="57"/>
        <end position="138"/>
    </location>
</feature>
<feature type="compositionally biased region" description="Pro residues" evidence="10">
    <location>
        <begin position="66"/>
        <end position="80"/>
    </location>
</feature>
<keyword evidence="14" id="KW-1185">Reference proteome</keyword>
<dbReference type="Pfam" id="PF03544">
    <property type="entry name" value="TonB_C"/>
    <property type="match status" value="1"/>
</dbReference>
<keyword evidence="3" id="KW-0813">Transport</keyword>
<accession>A0ABU3BNC1</accession>
<dbReference type="PANTHER" id="PTHR33446:SF2">
    <property type="entry name" value="PROTEIN TONB"/>
    <property type="match status" value="1"/>
</dbReference>